<evidence type="ECO:0000259" key="1">
    <source>
        <dbReference type="PROSITE" id="PS51154"/>
    </source>
</evidence>
<dbReference type="InterPro" id="IPR002589">
    <property type="entry name" value="Macro_dom"/>
</dbReference>
<dbReference type="PROSITE" id="PS51154">
    <property type="entry name" value="MACRO"/>
    <property type="match status" value="1"/>
</dbReference>
<feature type="domain" description="Macro" evidence="1">
    <location>
        <begin position="84"/>
        <end position="274"/>
    </location>
</feature>
<organism evidence="2 3">
    <name type="scientific">Cuneatibacter caecimuris</name>
    <dbReference type="NCBI Taxonomy" id="1796618"/>
    <lineage>
        <taxon>Bacteria</taxon>
        <taxon>Bacillati</taxon>
        <taxon>Bacillota</taxon>
        <taxon>Clostridia</taxon>
        <taxon>Lachnospirales</taxon>
        <taxon>Lachnospiraceae</taxon>
        <taxon>Cuneatibacter</taxon>
    </lineage>
</organism>
<dbReference type="CDD" id="cd02908">
    <property type="entry name" value="Macro_OAADPr_deacetylase"/>
    <property type="match status" value="1"/>
</dbReference>
<dbReference type="SMART" id="SM00506">
    <property type="entry name" value="A1pp"/>
    <property type="match status" value="1"/>
</dbReference>
<reference evidence="2 3" key="1">
    <citation type="submission" date="2019-02" db="EMBL/GenBank/DDBJ databases">
        <title>Genomic Encyclopedia of Type Strains, Phase IV (KMG-IV): sequencing the most valuable type-strain genomes for metagenomic binning, comparative biology and taxonomic classification.</title>
        <authorList>
            <person name="Goeker M."/>
        </authorList>
    </citation>
    <scope>NUCLEOTIDE SEQUENCE [LARGE SCALE GENOMIC DNA]</scope>
    <source>
        <strain evidence="2 3">DSM 29486</strain>
    </source>
</reference>
<dbReference type="RefSeq" id="WP_243647585.1">
    <property type="nucleotide sequence ID" value="NZ_SGXF01000005.1"/>
</dbReference>
<dbReference type="AlphaFoldDB" id="A0A4Q7P2N0"/>
<proteinExistence type="predicted"/>
<dbReference type="InterPro" id="IPR043472">
    <property type="entry name" value="Macro_dom-like"/>
</dbReference>
<dbReference type="PANTHER" id="PTHR11106:SF27">
    <property type="entry name" value="MACRO DOMAIN-CONTAINING PROTEIN"/>
    <property type="match status" value="1"/>
</dbReference>
<evidence type="ECO:0000313" key="3">
    <source>
        <dbReference type="Proteomes" id="UP000292927"/>
    </source>
</evidence>
<dbReference type="PANTHER" id="PTHR11106">
    <property type="entry name" value="GANGLIOSIDE INDUCED DIFFERENTIATION ASSOCIATED PROTEIN 2-RELATED"/>
    <property type="match status" value="1"/>
</dbReference>
<gene>
    <name evidence="2" type="ORF">EV209_2400</name>
</gene>
<dbReference type="SUPFAM" id="SSF52949">
    <property type="entry name" value="Macro domain-like"/>
    <property type="match status" value="1"/>
</dbReference>
<dbReference type="Proteomes" id="UP000292927">
    <property type="component" value="Unassembled WGS sequence"/>
</dbReference>
<keyword evidence="3" id="KW-1185">Reference proteome</keyword>
<protein>
    <submittedName>
        <fullName evidence="2">O-acetyl-ADP-ribose deacetylase (Regulator of RNase III)</fullName>
    </submittedName>
</protein>
<dbReference type="Gene3D" id="3.40.220.10">
    <property type="entry name" value="Leucine Aminopeptidase, subunit E, domain 1"/>
    <property type="match status" value="1"/>
</dbReference>
<name>A0A4Q7P2N0_9FIRM</name>
<dbReference type="Pfam" id="PF01661">
    <property type="entry name" value="Macro"/>
    <property type="match status" value="1"/>
</dbReference>
<comment type="caution">
    <text evidence="2">The sequence shown here is derived from an EMBL/GenBank/DDBJ whole genome shotgun (WGS) entry which is preliminary data.</text>
</comment>
<dbReference type="NCBIfam" id="NF003163">
    <property type="entry name" value="PRK04143.1"/>
    <property type="match status" value="1"/>
</dbReference>
<dbReference type="EMBL" id="SGXF01000005">
    <property type="protein sequence ID" value="RZS94035.1"/>
    <property type="molecule type" value="Genomic_DNA"/>
</dbReference>
<accession>A0A4Q7P2N0</accession>
<evidence type="ECO:0000313" key="2">
    <source>
        <dbReference type="EMBL" id="RZS94035.1"/>
    </source>
</evidence>
<sequence length="275" mass="30615">MKKPKETICDLRAVQEERRRYLIRQLLAESPQYQNLTLPAGAQEQKNLLRALMNVRPPQPVGQEFLKVQDEYLSAERDALGAVNWDALPPLLSDSRLALWQGDITTLAVDAIVNAANSALLGCFCPLHGCVDNLVHSKSGIELRLECQKIMKAQGHDEPAGQAKITPAFNLPSRYVLHTVGPIIRGGVTQEDRELLASCYRSCLNLAAENGLKSVAFCCISTGEFHFPNEEAAEIAVGTVKRFLQADNQIQRVIFNVYQDTDLLIYRRLLGEDQC</sequence>